<evidence type="ECO:0000256" key="2">
    <source>
        <dbReference type="ARBA" id="ARBA00013064"/>
    </source>
</evidence>
<evidence type="ECO:0000313" key="7">
    <source>
        <dbReference type="EMBL" id="MBL0428700.1"/>
    </source>
</evidence>
<evidence type="ECO:0000256" key="5">
    <source>
        <dbReference type="ARBA" id="ARBA00051722"/>
    </source>
</evidence>
<feature type="domain" description="Phosphotyrosine protein phosphatase I" evidence="6">
    <location>
        <begin position="2"/>
        <end position="139"/>
    </location>
</feature>
<evidence type="ECO:0000313" key="8">
    <source>
        <dbReference type="Proteomes" id="UP000622707"/>
    </source>
</evidence>
<dbReference type="PANTHER" id="PTHR11717:SF31">
    <property type="entry name" value="LOW MOLECULAR WEIGHT PROTEIN-TYROSINE-PHOSPHATASE ETP-RELATED"/>
    <property type="match status" value="1"/>
</dbReference>
<dbReference type="InterPro" id="IPR036196">
    <property type="entry name" value="Ptyr_pPase_sf"/>
</dbReference>
<accession>A0ABS1JZS3</accession>
<keyword evidence="4" id="KW-0904">Protein phosphatase</keyword>
<reference evidence="7 8" key="1">
    <citation type="journal article" date="2017" name="Int. J. Syst. Evol. Microbiol.">
        <title>Ramlibacter alkalitolerans sp. nov., alkali-tolerant bacterium isolated from soil of ginseng.</title>
        <authorList>
            <person name="Lee D.H."/>
            <person name="Cha C.J."/>
        </authorList>
    </citation>
    <scope>NUCLEOTIDE SEQUENCE [LARGE SCALE GENOMIC DNA]</scope>
    <source>
        <strain evidence="7 8">KACC 19305</strain>
    </source>
</reference>
<organism evidence="7 8">
    <name type="scientific">Ramlibacter alkalitolerans</name>
    <dbReference type="NCBI Taxonomy" id="2039631"/>
    <lineage>
        <taxon>Bacteria</taxon>
        <taxon>Pseudomonadati</taxon>
        <taxon>Pseudomonadota</taxon>
        <taxon>Betaproteobacteria</taxon>
        <taxon>Burkholderiales</taxon>
        <taxon>Comamonadaceae</taxon>
        <taxon>Ramlibacter</taxon>
    </lineage>
</organism>
<dbReference type="Proteomes" id="UP000622707">
    <property type="component" value="Unassembled WGS sequence"/>
</dbReference>
<dbReference type="RefSeq" id="WP_201693338.1">
    <property type="nucleotide sequence ID" value="NZ_JAEQND010000021.1"/>
</dbReference>
<gene>
    <name evidence="7" type="ORF">JI746_26585</name>
</gene>
<dbReference type="SUPFAM" id="SSF52788">
    <property type="entry name" value="Phosphotyrosine protein phosphatases I"/>
    <property type="match status" value="1"/>
</dbReference>
<dbReference type="PRINTS" id="PR00719">
    <property type="entry name" value="LMWPTPASE"/>
</dbReference>
<dbReference type="PANTHER" id="PTHR11717">
    <property type="entry name" value="LOW MOLECULAR WEIGHT PROTEIN TYROSINE PHOSPHATASE"/>
    <property type="match status" value="1"/>
</dbReference>
<dbReference type="InterPro" id="IPR017867">
    <property type="entry name" value="Tyr_phospatase_low_mol_wt"/>
</dbReference>
<name>A0ABS1JZS3_9BURK</name>
<dbReference type="CDD" id="cd16343">
    <property type="entry name" value="LMWPTP"/>
    <property type="match status" value="1"/>
</dbReference>
<protein>
    <recommendedName>
        <fullName evidence="2">protein-tyrosine-phosphatase</fullName>
        <ecNumber evidence="2">3.1.3.48</ecNumber>
    </recommendedName>
</protein>
<dbReference type="EMBL" id="JAEQND010000021">
    <property type="protein sequence ID" value="MBL0428700.1"/>
    <property type="molecule type" value="Genomic_DNA"/>
</dbReference>
<comment type="catalytic activity">
    <reaction evidence="5">
        <text>O-phospho-L-tyrosyl-[protein] + H2O = L-tyrosyl-[protein] + phosphate</text>
        <dbReference type="Rhea" id="RHEA:10684"/>
        <dbReference type="Rhea" id="RHEA-COMP:10136"/>
        <dbReference type="Rhea" id="RHEA-COMP:20101"/>
        <dbReference type="ChEBI" id="CHEBI:15377"/>
        <dbReference type="ChEBI" id="CHEBI:43474"/>
        <dbReference type="ChEBI" id="CHEBI:46858"/>
        <dbReference type="ChEBI" id="CHEBI:61978"/>
        <dbReference type="EC" id="3.1.3.48"/>
    </reaction>
</comment>
<keyword evidence="8" id="KW-1185">Reference proteome</keyword>
<evidence type="ECO:0000256" key="1">
    <source>
        <dbReference type="ARBA" id="ARBA00011063"/>
    </source>
</evidence>
<evidence type="ECO:0000259" key="6">
    <source>
        <dbReference type="SMART" id="SM00226"/>
    </source>
</evidence>
<evidence type="ECO:0000256" key="3">
    <source>
        <dbReference type="ARBA" id="ARBA00022801"/>
    </source>
</evidence>
<dbReference type="InterPro" id="IPR050438">
    <property type="entry name" value="LMW_PTPase"/>
</dbReference>
<dbReference type="SMART" id="SM00226">
    <property type="entry name" value="LMWPc"/>
    <property type="match status" value="1"/>
</dbReference>
<sequence>MKNLLVVCIGNVCRSPMAEGMLAAQLPAWRVQSAGLGALIGSPADEIAVKLLHERGLDISGHRALQITRKMCLDADMVLVMSREQRRQIESLYPEICGRVFRLGEHADRDIPDPYRQPEPVFRHALKLIDEGVTSWVQRIRRL</sequence>
<dbReference type="InterPro" id="IPR023485">
    <property type="entry name" value="Ptyr_pPase"/>
</dbReference>
<proteinExistence type="inferred from homology"/>
<keyword evidence="3" id="KW-0378">Hydrolase</keyword>
<dbReference type="Pfam" id="PF01451">
    <property type="entry name" value="LMWPc"/>
    <property type="match status" value="1"/>
</dbReference>
<comment type="similarity">
    <text evidence="1">Belongs to the low molecular weight phosphotyrosine protein phosphatase family.</text>
</comment>
<evidence type="ECO:0000256" key="4">
    <source>
        <dbReference type="ARBA" id="ARBA00022912"/>
    </source>
</evidence>
<comment type="caution">
    <text evidence="7">The sequence shown here is derived from an EMBL/GenBank/DDBJ whole genome shotgun (WGS) entry which is preliminary data.</text>
</comment>
<dbReference type="Gene3D" id="3.40.50.2300">
    <property type="match status" value="1"/>
</dbReference>
<dbReference type="EC" id="3.1.3.48" evidence="2"/>